<reference evidence="2" key="1">
    <citation type="submission" date="2021-02" db="EMBL/GenBank/DDBJ databases">
        <authorList>
            <person name="Dougan E. K."/>
            <person name="Rhodes N."/>
            <person name="Thang M."/>
            <person name="Chan C."/>
        </authorList>
    </citation>
    <scope>NUCLEOTIDE SEQUENCE</scope>
</reference>
<feature type="region of interest" description="Disordered" evidence="1">
    <location>
        <begin position="1"/>
        <end position="34"/>
    </location>
</feature>
<sequence>SVSDVLADGAANNNTNNNDNDNNNNNAEGAARCSSPKAGGCQGLSSYGSFGISPGGTEPSALDADAEAMTSSQLGASVLSAVSALRGGGPGQGLGGALSAFGAPTEWWHDSIILGRLSALALRYFASKALRKPWKAWLRLVELGGQKRFDSFRTRQLLALRTWHWRTLAHGRRLRRKLPLVRAIARLPQVALAPAFAKMRQ</sequence>
<dbReference type="EMBL" id="CAJNNV010025281">
    <property type="protein sequence ID" value="CAE8613618.1"/>
    <property type="molecule type" value="Genomic_DNA"/>
</dbReference>
<organism evidence="2 3">
    <name type="scientific">Polarella glacialis</name>
    <name type="common">Dinoflagellate</name>
    <dbReference type="NCBI Taxonomy" id="89957"/>
    <lineage>
        <taxon>Eukaryota</taxon>
        <taxon>Sar</taxon>
        <taxon>Alveolata</taxon>
        <taxon>Dinophyceae</taxon>
        <taxon>Suessiales</taxon>
        <taxon>Suessiaceae</taxon>
        <taxon>Polarella</taxon>
    </lineage>
</organism>
<gene>
    <name evidence="2" type="ORF">PGLA1383_LOCUS31376</name>
</gene>
<dbReference type="AlphaFoldDB" id="A0A813FNC5"/>
<accession>A0A813FNC5</accession>
<feature type="compositionally biased region" description="Low complexity" evidence="1">
    <location>
        <begin position="7"/>
        <end position="31"/>
    </location>
</feature>
<proteinExistence type="predicted"/>
<keyword evidence="3" id="KW-1185">Reference proteome</keyword>
<dbReference type="OrthoDB" id="446419at2759"/>
<dbReference type="Proteomes" id="UP000654075">
    <property type="component" value="Unassembled WGS sequence"/>
</dbReference>
<comment type="caution">
    <text evidence="2">The sequence shown here is derived from an EMBL/GenBank/DDBJ whole genome shotgun (WGS) entry which is preliminary data.</text>
</comment>
<evidence type="ECO:0000313" key="2">
    <source>
        <dbReference type="EMBL" id="CAE8613618.1"/>
    </source>
</evidence>
<name>A0A813FNC5_POLGL</name>
<evidence type="ECO:0000313" key="3">
    <source>
        <dbReference type="Proteomes" id="UP000654075"/>
    </source>
</evidence>
<evidence type="ECO:0000256" key="1">
    <source>
        <dbReference type="SAM" id="MobiDB-lite"/>
    </source>
</evidence>
<feature type="non-terminal residue" evidence="2">
    <location>
        <position position="1"/>
    </location>
</feature>
<feature type="non-terminal residue" evidence="2">
    <location>
        <position position="201"/>
    </location>
</feature>
<protein>
    <submittedName>
        <fullName evidence="2">Uncharacterized protein</fullName>
    </submittedName>
</protein>